<dbReference type="Gene3D" id="2.60.40.4040">
    <property type="match status" value="1"/>
</dbReference>
<feature type="domain" description="Glycosyl hydrolase family 31 C-terminal" evidence="7">
    <location>
        <begin position="525"/>
        <end position="611"/>
    </location>
</feature>
<sequence length="706" mass="81326">MNIKRFTVANPINCHAVVKDIKSEDITKLTKVEIEDKSLIVKLEDEDIVYGLGENVRGINKRGWIFESYCSDDPNHAQDKRSLYGAHNFILISGKEKLGIYIDCPSKVVFDIGYTNLGELKITVVDGEYNLYIINGDTESEITKSFRKLIGQSYVPPKWAFGYQQSRWSYKDEDEVRELAKNFRDKEIPIDCIYLDIDYMERFKNFTLNKESFPNFDKLVVDMKKDGIKLIPIIDAGCKIEKGYEIYEDGIEKGHYCKDEDGKPFVAAVWPGQVHFPDFLDKDARLWFGSKYKFLVDKGIEGFWNDMNEPAIFYSEQGLKKAFDKIEEYKGKNLDIYSFFELKDTILGLSNSNNDYNSFYHNVDGKKVKHNDIHNLYGYNMTKSAAEGLEKIDENKRFLLFSRASAIGAHRYGGIWTGDNTSLWEHLEMNVKMMPNLNMCGYMYTGADTGGFGGNCTPDLLTRWMQWSIFTPLLRNHSAMGTRNQEPFAYDLGTEKSVKNLIDLRYALVPYIYSEFMKATLNDDMMFEPLGFKYSDSTSRTVEDQLLMGDSLMLAPIYKQNSKGRYVYLPEEMLMVKIKNIDEMEFEVMPKGHHYFEANLDEFAIFIKKDKMLPLGKTAKSVESLNNEKLKVIAFVNEKANYNLYDDDGVSKNYKTLKADNLSIEIKYVGNDLKVETVVEGKTTIKELEITAILSNGEVRKINHKI</sequence>
<dbReference type="GO" id="GO:0005975">
    <property type="term" value="P:carbohydrate metabolic process"/>
    <property type="evidence" value="ECO:0007669"/>
    <property type="project" value="InterPro"/>
</dbReference>
<organism evidence="8 9">
    <name type="scientific">Clostridium gasigenes</name>
    <dbReference type="NCBI Taxonomy" id="94869"/>
    <lineage>
        <taxon>Bacteria</taxon>
        <taxon>Bacillati</taxon>
        <taxon>Bacillota</taxon>
        <taxon>Clostridia</taxon>
        <taxon>Eubacteriales</taxon>
        <taxon>Clostridiaceae</taxon>
        <taxon>Clostridium</taxon>
    </lineage>
</organism>
<dbReference type="RefSeq" id="WP_089970961.1">
    <property type="nucleotide sequence ID" value="NZ_FNJM01000009.1"/>
</dbReference>
<dbReference type="Pfam" id="PF01055">
    <property type="entry name" value="Glyco_hydro_31_2nd"/>
    <property type="match status" value="1"/>
</dbReference>
<evidence type="ECO:0000259" key="7">
    <source>
        <dbReference type="Pfam" id="PF21365"/>
    </source>
</evidence>
<evidence type="ECO:0000256" key="1">
    <source>
        <dbReference type="ARBA" id="ARBA00007806"/>
    </source>
</evidence>
<dbReference type="Proteomes" id="UP000198597">
    <property type="component" value="Unassembled WGS sequence"/>
</dbReference>
<protein>
    <submittedName>
        <fullName evidence="8">Alpha-glucosidase</fullName>
    </submittedName>
</protein>
<dbReference type="GO" id="GO:0030246">
    <property type="term" value="F:carbohydrate binding"/>
    <property type="evidence" value="ECO:0007669"/>
    <property type="project" value="InterPro"/>
</dbReference>
<dbReference type="InterPro" id="IPR000322">
    <property type="entry name" value="Glyco_hydro_31_TIM"/>
</dbReference>
<dbReference type="EMBL" id="FNJM01000009">
    <property type="protein sequence ID" value="SDP60849.1"/>
    <property type="molecule type" value="Genomic_DNA"/>
</dbReference>
<dbReference type="CDD" id="cd06604">
    <property type="entry name" value="GH31_glucosidase_II_MalA"/>
    <property type="match status" value="1"/>
</dbReference>
<dbReference type="STRING" id="94869.SAMN04488529_10935"/>
<accession>A0A1H0U3U4</accession>
<dbReference type="Pfam" id="PF13802">
    <property type="entry name" value="Gal_mutarotas_2"/>
    <property type="match status" value="1"/>
</dbReference>
<dbReference type="PANTHER" id="PTHR22762:SF166">
    <property type="entry name" value="ALPHA-GLUCOSIDASE"/>
    <property type="match status" value="1"/>
</dbReference>
<evidence type="ECO:0000259" key="6">
    <source>
        <dbReference type="Pfam" id="PF13802"/>
    </source>
</evidence>
<feature type="domain" description="Glycoside hydrolase family 31 N-terminal" evidence="6">
    <location>
        <begin position="38"/>
        <end position="111"/>
    </location>
</feature>
<dbReference type="CDD" id="cd14752">
    <property type="entry name" value="GH31_N"/>
    <property type="match status" value="1"/>
</dbReference>
<keyword evidence="3 4" id="KW-0326">Glycosidase</keyword>
<proteinExistence type="inferred from homology"/>
<dbReference type="Gene3D" id="3.20.20.80">
    <property type="entry name" value="Glycosidases"/>
    <property type="match status" value="1"/>
</dbReference>
<reference evidence="8 9" key="1">
    <citation type="submission" date="2016-10" db="EMBL/GenBank/DDBJ databases">
        <authorList>
            <person name="de Groot N.N."/>
        </authorList>
    </citation>
    <scope>NUCLEOTIDE SEQUENCE [LARGE SCALE GENOMIC DNA]</scope>
    <source>
        <strain evidence="8 9">DSM 12272</strain>
    </source>
</reference>
<dbReference type="Pfam" id="PF21365">
    <property type="entry name" value="Glyco_hydro_31_3rd"/>
    <property type="match status" value="1"/>
</dbReference>
<dbReference type="SUPFAM" id="SSF51445">
    <property type="entry name" value="(Trans)glycosidases"/>
    <property type="match status" value="1"/>
</dbReference>
<dbReference type="InterPro" id="IPR017853">
    <property type="entry name" value="GH"/>
</dbReference>
<dbReference type="Gene3D" id="2.60.40.1760">
    <property type="entry name" value="glycosyl hydrolase (family 31)"/>
    <property type="match status" value="1"/>
</dbReference>
<dbReference type="GO" id="GO:0004553">
    <property type="term" value="F:hydrolase activity, hydrolyzing O-glycosyl compounds"/>
    <property type="evidence" value="ECO:0007669"/>
    <property type="project" value="InterPro"/>
</dbReference>
<dbReference type="SUPFAM" id="SSF74650">
    <property type="entry name" value="Galactose mutarotase-like"/>
    <property type="match status" value="1"/>
</dbReference>
<evidence type="ECO:0000259" key="5">
    <source>
        <dbReference type="Pfam" id="PF01055"/>
    </source>
</evidence>
<dbReference type="InterPro" id="IPR011013">
    <property type="entry name" value="Gal_mutarotase_sf_dom"/>
</dbReference>
<dbReference type="PROSITE" id="PS00129">
    <property type="entry name" value="GLYCOSYL_HYDROL_F31_1"/>
    <property type="match status" value="1"/>
</dbReference>
<dbReference type="PANTHER" id="PTHR22762">
    <property type="entry name" value="ALPHA-GLUCOSIDASE"/>
    <property type="match status" value="1"/>
</dbReference>
<dbReference type="InterPro" id="IPR048395">
    <property type="entry name" value="Glyco_hydro_31_C"/>
</dbReference>
<gene>
    <name evidence="8" type="ORF">SAMN04488529_10935</name>
</gene>
<dbReference type="InterPro" id="IPR025887">
    <property type="entry name" value="Glyco_hydro_31_N_dom"/>
</dbReference>
<name>A0A1H0U3U4_9CLOT</name>
<keyword evidence="9" id="KW-1185">Reference proteome</keyword>
<comment type="similarity">
    <text evidence="1 4">Belongs to the glycosyl hydrolase 31 family.</text>
</comment>
<evidence type="ECO:0000313" key="8">
    <source>
        <dbReference type="EMBL" id="SDP60849.1"/>
    </source>
</evidence>
<keyword evidence="2 4" id="KW-0378">Hydrolase</keyword>
<dbReference type="SUPFAM" id="SSF51011">
    <property type="entry name" value="Glycosyl hydrolase domain"/>
    <property type="match status" value="1"/>
</dbReference>
<evidence type="ECO:0000256" key="2">
    <source>
        <dbReference type="ARBA" id="ARBA00022801"/>
    </source>
</evidence>
<feature type="domain" description="Glycoside hydrolase family 31 TIM barrel" evidence="5">
    <location>
        <begin position="154"/>
        <end position="514"/>
    </location>
</feature>
<evidence type="ECO:0000313" key="9">
    <source>
        <dbReference type="Proteomes" id="UP000198597"/>
    </source>
</evidence>
<dbReference type="AlphaFoldDB" id="A0A1H0U3U4"/>
<evidence type="ECO:0000256" key="4">
    <source>
        <dbReference type="RuleBase" id="RU361185"/>
    </source>
</evidence>
<dbReference type="OrthoDB" id="176168at2"/>
<dbReference type="InterPro" id="IPR030458">
    <property type="entry name" value="Glyco_hydro_31_AS"/>
</dbReference>
<evidence type="ECO:0000256" key="3">
    <source>
        <dbReference type="ARBA" id="ARBA00023295"/>
    </source>
</evidence>